<dbReference type="STRING" id="46731.A0A3M6V110"/>
<keyword evidence="5" id="KW-0677">Repeat</keyword>
<comment type="caution">
    <text evidence="13">The sequence shown here is derived from an EMBL/GenBank/DDBJ whole genome shotgun (WGS) entry which is preliminary data.</text>
</comment>
<dbReference type="GO" id="GO:0003400">
    <property type="term" value="P:regulation of COPII vesicle coating"/>
    <property type="evidence" value="ECO:0007669"/>
    <property type="project" value="TreeGrafter"/>
</dbReference>
<evidence type="ECO:0000256" key="12">
    <source>
        <dbReference type="SAM" id="Phobius"/>
    </source>
</evidence>
<gene>
    <name evidence="13" type="ORF">pdam_00010463</name>
</gene>
<reference evidence="13 14" key="1">
    <citation type="journal article" date="2018" name="Sci. Rep.">
        <title>Comparative analysis of the Pocillopora damicornis genome highlights role of immune system in coral evolution.</title>
        <authorList>
            <person name="Cunning R."/>
            <person name="Bay R.A."/>
            <person name="Gillette P."/>
            <person name="Baker A.C."/>
            <person name="Traylor-Knowles N."/>
        </authorList>
    </citation>
    <scope>NUCLEOTIDE SEQUENCE [LARGE SCALE GENOMIC DNA]</scope>
    <source>
        <strain evidence="13">RSMAS</strain>
        <tissue evidence="13">Whole animal</tissue>
    </source>
</reference>
<protein>
    <submittedName>
        <fullName evidence="13">Uncharacterized protein</fullName>
    </submittedName>
</protein>
<comment type="subcellular location">
    <subcellularLocation>
        <location evidence="1">Endoplasmic reticulum membrane</location>
        <topology evidence="1">Single-pass membrane protein</topology>
    </subcellularLocation>
</comment>
<dbReference type="PROSITE" id="PS50082">
    <property type="entry name" value="WD_REPEATS_2"/>
    <property type="match status" value="1"/>
</dbReference>
<keyword evidence="4 12" id="KW-0812">Transmembrane</keyword>
<dbReference type="AlphaFoldDB" id="A0A3M6V110"/>
<evidence type="ECO:0000313" key="14">
    <source>
        <dbReference type="Proteomes" id="UP000275408"/>
    </source>
</evidence>
<evidence type="ECO:0000256" key="4">
    <source>
        <dbReference type="ARBA" id="ARBA00022692"/>
    </source>
</evidence>
<dbReference type="Gene3D" id="2.130.10.10">
    <property type="entry name" value="YVTN repeat-like/Quinoprotein amine dehydrogenase"/>
    <property type="match status" value="1"/>
</dbReference>
<keyword evidence="6" id="KW-0256">Endoplasmic reticulum</keyword>
<sequence>MSFTTLETTNFPLYAVNVLDKDHFLIAGGGGAAKTGVPNALNIYKLGRNSKELKATLVHNFEAGRRPIMNCAIHPTSNVIAVGMDNKCQLLEIDMKEEVKNTEKVKGKKKVIVKEKTQEFIVKELESKVTVSAEDNDSKDDDDVGFQKVVRFTADGQHIITGGSDGHVRVLKYPSLESIHDIKAHTTDVDDLDVHPNSRQFVTCSRDTTAYVWRLEEGKKQFQLYFSVNNEDNFFRIRACRFSSNERKEWSLFTINVPSKFNRKAPTPSYLVKWDCTKWLPQLSQAAGIEPLTQMAISGNGIFVGVGTAEGDISVYIAWNLAPLTTLKGVHNIFVTGLTFLPSSPLINDHLRNEFALLSISADNACKVTTLKRRGEYSYWWILVGFLVLLYLTLVVLAYAGIDL</sequence>
<keyword evidence="9 12" id="KW-1133">Transmembrane helix</keyword>
<feature type="transmembrane region" description="Helical" evidence="12">
    <location>
        <begin position="379"/>
        <end position="402"/>
    </location>
</feature>
<evidence type="ECO:0000256" key="8">
    <source>
        <dbReference type="ARBA" id="ARBA00022927"/>
    </source>
</evidence>
<evidence type="ECO:0000256" key="3">
    <source>
        <dbReference type="ARBA" id="ARBA00022574"/>
    </source>
</evidence>
<keyword evidence="7" id="KW-0931">ER-Golgi transport</keyword>
<keyword evidence="14" id="KW-1185">Reference proteome</keyword>
<evidence type="ECO:0000256" key="2">
    <source>
        <dbReference type="ARBA" id="ARBA00022448"/>
    </source>
</evidence>
<evidence type="ECO:0000256" key="10">
    <source>
        <dbReference type="ARBA" id="ARBA00023136"/>
    </source>
</evidence>
<dbReference type="SUPFAM" id="SSF50978">
    <property type="entry name" value="WD40 repeat-like"/>
    <property type="match status" value="1"/>
</dbReference>
<feature type="repeat" description="WD" evidence="11">
    <location>
        <begin position="182"/>
        <end position="223"/>
    </location>
</feature>
<evidence type="ECO:0000256" key="1">
    <source>
        <dbReference type="ARBA" id="ARBA00004389"/>
    </source>
</evidence>
<dbReference type="InterPro" id="IPR015943">
    <property type="entry name" value="WD40/YVTN_repeat-like_dom_sf"/>
</dbReference>
<organism evidence="13 14">
    <name type="scientific">Pocillopora damicornis</name>
    <name type="common">Cauliflower coral</name>
    <name type="synonym">Millepora damicornis</name>
    <dbReference type="NCBI Taxonomy" id="46731"/>
    <lineage>
        <taxon>Eukaryota</taxon>
        <taxon>Metazoa</taxon>
        <taxon>Cnidaria</taxon>
        <taxon>Anthozoa</taxon>
        <taxon>Hexacorallia</taxon>
        <taxon>Scleractinia</taxon>
        <taxon>Astrocoeniina</taxon>
        <taxon>Pocilloporidae</taxon>
        <taxon>Pocillopora</taxon>
    </lineage>
</organism>
<dbReference type="InterPro" id="IPR001680">
    <property type="entry name" value="WD40_rpt"/>
</dbReference>
<name>A0A3M6V110_POCDA</name>
<dbReference type="PANTHER" id="PTHR23284:SF0">
    <property type="entry name" value="PROLACTIN REGULATORY ELEMENT-BINDING PROTEIN"/>
    <property type="match status" value="1"/>
</dbReference>
<dbReference type="Proteomes" id="UP000275408">
    <property type="component" value="Unassembled WGS sequence"/>
</dbReference>
<keyword evidence="10 12" id="KW-0472">Membrane</keyword>
<dbReference type="GO" id="GO:0005789">
    <property type="term" value="C:endoplasmic reticulum membrane"/>
    <property type="evidence" value="ECO:0007669"/>
    <property type="project" value="UniProtKB-SubCell"/>
</dbReference>
<evidence type="ECO:0000256" key="5">
    <source>
        <dbReference type="ARBA" id="ARBA00022737"/>
    </source>
</evidence>
<dbReference type="PROSITE" id="PS50294">
    <property type="entry name" value="WD_REPEATS_REGION"/>
    <property type="match status" value="1"/>
</dbReference>
<dbReference type="InterPro" id="IPR036322">
    <property type="entry name" value="WD40_repeat_dom_sf"/>
</dbReference>
<evidence type="ECO:0000256" key="11">
    <source>
        <dbReference type="PROSITE-ProRule" id="PRU00221"/>
    </source>
</evidence>
<dbReference type="EMBL" id="RCHS01000299">
    <property type="protein sequence ID" value="RMX59623.1"/>
    <property type="molecule type" value="Genomic_DNA"/>
</dbReference>
<dbReference type="InterPro" id="IPR045260">
    <property type="entry name" value="Sec12-like"/>
</dbReference>
<dbReference type="GO" id="GO:0015031">
    <property type="term" value="P:protein transport"/>
    <property type="evidence" value="ECO:0007669"/>
    <property type="project" value="UniProtKB-KW"/>
</dbReference>
<keyword evidence="2" id="KW-0813">Transport</keyword>
<proteinExistence type="predicted"/>
<evidence type="ECO:0000256" key="7">
    <source>
        <dbReference type="ARBA" id="ARBA00022892"/>
    </source>
</evidence>
<dbReference type="SMART" id="SM00320">
    <property type="entry name" value="WD40"/>
    <property type="match status" value="4"/>
</dbReference>
<dbReference type="GO" id="GO:0005085">
    <property type="term" value="F:guanyl-nucleotide exchange factor activity"/>
    <property type="evidence" value="ECO:0007669"/>
    <property type="project" value="InterPro"/>
</dbReference>
<keyword evidence="3 11" id="KW-0853">WD repeat</keyword>
<keyword evidence="8" id="KW-0653">Protein transport</keyword>
<evidence type="ECO:0000313" key="13">
    <source>
        <dbReference type="EMBL" id="RMX59623.1"/>
    </source>
</evidence>
<evidence type="ECO:0000256" key="6">
    <source>
        <dbReference type="ARBA" id="ARBA00022824"/>
    </source>
</evidence>
<dbReference type="PANTHER" id="PTHR23284">
    <property type="entry name" value="PROLACTIN REGULATORY ELEMENT BINDING PROTEIN"/>
    <property type="match status" value="1"/>
</dbReference>
<dbReference type="GO" id="GO:0006888">
    <property type="term" value="P:endoplasmic reticulum to Golgi vesicle-mediated transport"/>
    <property type="evidence" value="ECO:0007669"/>
    <property type="project" value="TreeGrafter"/>
</dbReference>
<dbReference type="Pfam" id="PF00400">
    <property type="entry name" value="WD40"/>
    <property type="match status" value="2"/>
</dbReference>
<dbReference type="OrthoDB" id="2013972at2759"/>
<dbReference type="OMA" id="YYVQPRI"/>
<evidence type="ECO:0000256" key="9">
    <source>
        <dbReference type="ARBA" id="ARBA00022989"/>
    </source>
</evidence>
<accession>A0A3M6V110</accession>